<reference evidence="3 6" key="1">
    <citation type="submission" date="2015-09" db="EMBL/GenBank/DDBJ databases">
        <title>Genome announcement of multiple Pseudomonas syringae strains.</title>
        <authorList>
            <person name="Thakur S."/>
            <person name="Wang P.W."/>
            <person name="Gong Y."/>
            <person name="Weir B.S."/>
            <person name="Guttman D.S."/>
        </authorList>
    </citation>
    <scope>NUCLEOTIDE SEQUENCE [LARGE SCALE GENOMIC DNA]</scope>
    <source>
        <strain evidence="3 6">ICMP4331</strain>
    </source>
</reference>
<dbReference type="AlphaFoldDB" id="A0A0N8S5N0"/>
<sequence length="370" mass="41379">MNDRNGFLPLGDEFSPDKLRLARCAAGRSLADIGDLLAVTRQYAHKLEINAVPSPAQLQQLSDLLGVDQRFFFTVRRGPVDLEQCHFRSVRSSSQTLKKTVAAQVEMFELLVDELEKEVDFPVVSFKPYDGLTPTAGDIEKIAEKFRRDHGLGLGPISSMTKLAEKVGVLVVNLADVDERVDAFSLFNKRPLIVRSTAKSSPGRQRFDLAHELGHLVMHQGVETGCRHTEDQANQFASALLMPRASFASEFPAMRGRYLNWPALKELKLRWKVSFKALIYRGRALDLLTAEQAKSGFTHLSRKGFTKVEEYDDLLPLEAPMLVQRALDLLDYSSWKKVLVASGLTSEWVSGRYLLNVPVSPLRLVSTHSG</sequence>
<evidence type="ECO:0000259" key="2">
    <source>
        <dbReference type="PROSITE" id="PS50943"/>
    </source>
</evidence>
<proteinExistence type="inferred from homology"/>
<dbReference type="InterPro" id="IPR001387">
    <property type="entry name" value="Cro/C1-type_HTH"/>
</dbReference>
<evidence type="ECO:0000313" key="8">
    <source>
        <dbReference type="Proteomes" id="UP000279553"/>
    </source>
</evidence>
<comment type="similarity">
    <text evidence="1">Belongs to the short-chain fatty acyl-CoA assimilation regulator (ScfR) family.</text>
</comment>
<evidence type="ECO:0000313" key="7">
    <source>
        <dbReference type="Proteomes" id="UP000276194"/>
    </source>
</evidence>
<evidence type="ECO:0000313" key="5">
    <source>
        <dbReference type="EMBL" id="RMT24446.1"/>
    </source>
</evidence>
<dbReference type="EMBL" id="RBRD01000103">
    <property type="protein sequence ID" value="RMQ38671.1"/>
    <property type="molecule type" value="Genomic_DNA"/>
</dbReference>
<dbReference type="Pfam" id="PF06114">
    <property type="entry name" value="Peptidase_M78"/>
    <property type="match status" value="1"/>
</dbReference>
<dbReference type="Proteomes" id="UP000279553">
    <property type="component" value="Unassembled WGS sequence"/>
</dbReference>
<dbReference type="Gene3D" id="1.10.10.2910">
    <property type="match status" value="1"/>
</dbReference>
<dbReference type="RefSeq" id="WP_057423490.1">
    <property type="nucleotide sequence ID" value="NZ_RBRD01000103.1"/>
</dbReference>
<dbReference type="Proteomes" id="UP000050420">
    <property type="component" value="Unassembled WGS sequence"/>
</dbReference>
<name>A0A0N8S5N0_PSEA0</name>
<dbReference type="SUPFAM" id="SSF47413">
    <property type="entry name" value="lambda repressor-like DNA-binding domains"/>
    <property type="match status" value="1"/>
</dbReference>
<dbReference type="Proteomes" id="UP000276194">
    <property type="component" value="Unassembled WGS sequence"/>
</dbReference>
<dbReference type="PROSITE" id="PS50943">
    <property type="entry name" value="HTH_CROC1"/>
    <property type="match status" value="1"/>
</dbReference>
<organism evidence="3 6">
    <name type="scientific">Pseudomonas amygdali pv. mori</name>
    <dbReference type="NCBI Taxonomy" id="34065"/>
    <lineage>
        <taxon>Bacteria</taxon>
        <taxon>Pseudomonadati</taxon>
        <taxon>Pseudomonadota</taxon>
        <taxon>Gammaproteobacteria</taxon>
        <taxon>Pseudomonadales</taxon>
        <taxon>Pseudomonadaceae</taxon>
        <taxon>Pseudomonas</taxon>
        <taxon>Pseudomonas amygdali</taxon>
    </lineage>
</organism>
<evidence type="ECO:0000313" key="3">
    <source>
        <dbReference type="EMBL" id="KPX93647.1"/>
    </source>
</evidence>
<dbReference type="InterPro" id="IPR010359">
    <property type="entry name" value="IrrE_HExxH"/>
</dbReference>
<dbReference type="PANTHER" id="PTHR43236:SF1">
    <property type="entry name" value="BLL7220 PROTEIN"/>
    <property type="match status" value="1"/>
</dbReference>
<reference evidence="7 8" key="2">
    <citation type="submission" date="2018-08" db="EMBL/GenBank/DDBJ databases">
        <title>Recombination of ecologically and evolutionarily significant loci maintains genetic cohesion in the Pseudomonas syringae species complex.</title>
        <authorList>
            <person name="Dillon M."/>
            <person name="Thakur S."/>
            <person name="Almeida R.N.D."/>
            <person name="Weir B.S."/>
            <person name="Guttman D.S."/>
        </authorList>
    </citation>
    <scope>NUCLEOTIDE SEQUENCE [LARGE SCALE GENOMIC DNA]</scope>
    <source>
        <strain evidence="4 8">ICMP 535</strain>
        <strain evidence="5 7">ICMP 6941</strain>
    </source>
</reference>
<dbReference type="InterPro" id="IPR052345">
    <property type="entry name" value="Rad_response_metalloprotease"/>
</dbReference>
<comment type="caution">
    <text evidence="3">The sequence shown here is derived from an EMBL/GenBank/DDBJ whole genome shotgun (WGS) entry which is preliminary data.</text>
</comment>
<evidence type="ECO:0000313" key="4">
    <source>
        <dbReference type="EMBL" id="RMQ38671.1"/>
    </source>
</evidence>
<protein>
    <submittedName>
        <fullName evidence="3">Helix-turn-helix domain protein</fullName>
    </submittedName>
</protein>
<evidence type="ECO:0000256" key="1">
    <source>
        <dbReference type="ARBA" id="ARBA00007227"/>
    </source>
</evidence>
<dbReference type="CDD" id="cd00093">
    <property type="entry name" value="HTH_XRE"/>
    <property type="match status" value="1"/>
</dbReference>
<evidence type="ECO:0000313" key="6">
    <source>
        <dbReference type="Proteomes" id="UP000050420"/>
    </source>
</evidence>
<gene>
    <name evidence="3" type="ORF">ALO63_00145</name>
    <name evidence="5" type="ORF">ALP52_01221</name>
    <name evidence="4" type="ORF">ALQ05_01303</name>
</gene>
<dbReference type="EMBL" id="LJQU01000297">
    <property type="protein sequence ID" value="KPX93647.1"/>
    <property type="molecule type" value="Genomic_DNA"/>
</dbReference>
<dbReference type="PANTHER" id="PTHR43236">
    <property type="entry name" value="ANTITOXIN HIGA1"/>
    <property type="match status" value="1"/>
</dbReference>
<dbReference type="EMBL" id="RBTD01000104">
    <property type="protein sequence ID" value="RMT24446.1"/>
    <property type="molecule type" value="Genomic_DNA"/>
</dbReference>
<dbReference type="InterPro" id="IPR010982">
    <property type="entry name" value="Lambda_DNA-bd_dom_sf"/>
</dbReference>
<dbReference type="PATRIC" id="fig|34065.5.peg.202"/>
<accession>A0A0N8S5N0</accession>
<dbReference type="GO" id="GO:0003677">
    <property type="term" value="F:DNA binding"/>
    <property type="evidence" value="ECO:0007669"/>
    <property type="project" value="InterPro"/>
</dbReference>
<feature type="domain" description="HTH cro/C1-type" evidence="2">
    <location>
        <begin position="19"/>
        <end position="72"/>
    </location>
</feature>